<dbReference type="Proteomes" id="UP000775129">
    <property type="component" value="Unassembled WGS sequence"/>
</dbReference>
<evidence type="ECO:0000256" key="6">
    <source>
        <dbReference type="ARBA" id="ARBA00047939"/>
    </source>
</evidence>
<comment type="caution">
    <text evidence="10">The sequence shown here is derived from an EMBL/GenBank/DDBJ whole genome shotgun (WGS) entry which is preliminary data.</text>
</comment>
<evidence type="ECO:0000256" key="5">
    <source>
        <dbReference type="ARBA" id="ARBA00034531"/>
    </source>
</evidence>
<feature type="domain" description="Fido" evidence="9">
    <location>
        <begin position="64"/>
        <end position="212"/>
    </location>
</feature>
<dbReference type="PANTHER" id="PTHR39560:SF1">
    <property type="entry name" value="PROTEIN ADENYLYLTRANSFERASE FIC-RELATED"/>
    <property type="match status" value="1"/>
</dbReference>
<dbReference type="InterPro" id="IPR003812">
    <property type="entry name" value="Fido"/>
</dbReference>
<dbReference type="InterPro" id="IPR036597">
    <property type="entry name" value="Fido-like_dom_sf"/>
</dbReference>
<keyword evidence="1" id="KW-0808">Transferase</keyword>
<organism evidence="10 11">
    <name type="scientific">Brachybacterium paraconglomeratum</name>
    <dbReference type="NCBI Taxonomy" id="173362"/>
    <lineage>
        <taxon>Bacteria</taxon>
        <taxon>Bacillati</taxon>
        <taxon>Actinomycetota</taxon>
        <taxon>Actinomycetes</taxon>
        <taxon>Micrococcales</taxon>
        <taxon>Dermabacteraceae</taxon>
        <taxon>Brachybacterium</taxon>
    </lineage>
</organism>
<evidence type="ECO:0000313" key="11">
    <source>
        <dbReference type="Proteomes" id="UP000775129"/>
    </source>
</evidence>
<dbReference type="Pfam" id="PF02661">
    <property type="entry name" value="Fic"/>
    <property type="match status" value="1"/>
</dbReference>
<comment type="catalytic activity">
    <reaction evidence="6">
        <text>L-threonyl-[protein] + ATP = 3-O-(5'-adenylyl)-L-threonyl-[protein] + diphosphate</text>
        <dbReference type="Rhea" id="RHEA:54292"/>
        <dbReference type="Rhea" id="RHEA-COMP:11060"/>
        <dbReference type="Rhea" id="RHEA-COMP:13847"/>
        <dbReference type="ChEBI" id="CHEBI:30013"/>
        <dbReference type="ChEBI" id="CHEBI:30616"/>
        <dbReference type="ChEBI" id="CHEBI:33019"/>
        <dbReference type="ChEBI" id="CHEBI:138113"/>
        <dbReference type="EC" id="2.7.7.108"/>
    </reaction>
</comment>
<gene>
    <name evidence="10" type="ORF">K8W24_01045</name>
</gene>
<dbReference type="EC" id="2.7.7.108" evidence="5"/>
<dbReference type="PROSITE" id="PS51459">
    <property type="entry name" value="FIDO"/>
    <property type="match status" value="1"/>
</dbReference>
<accession>A0A921GKD7</accession>
<keyword evidence="3" id="KW-0547">Nucleotide-binding</keyword>
<dbReference type="EMBL" id="DYWO01000038">
    <property type="protein sequence ID" value="HJF48377.1"/>
    <property type="molecule type" value="Genomic_DNA"/>
</dbReference>
<comment type="catalytic activity">
    <reaction evidence="7">
        <text>L-tyrosyl-[protein] + ATP = O-(5'-adenylyl)-L-tyrosyl-[protein] + diphosphate</text>
        <dbReference type="Rhea" id="RHEA:54288"/>
        <dbReference type="Rhea" id="RHEA-COMP:10136"/>
        <dbReference type="Rhea" id="RHEA-COMP:13846"/>
        <dbReference type="ChEBI" id="CHEBI:30616"/>
        <dbReference type="ChEBI" id="CHEBI:33019"/>
        <dbReference type="ChEBI" id="CHEBI:46858"/>
        <dbReference type="ChEBI" id="CHEBI:83624"/>
        <dbReference type="EC" id="2.7.7.108"/>
    </reaction>
</comment>
<dbReference type="SUPFAM" id="SSF140931">
    <property type="entry name" value="Fic-like"/>
    <property type="match status" value="1"/>
</dbReference>
<evidence type="ECO:0000313" key="10">
    <source>
        <dbReference type="EMBL" id="HJF48377.1"/>
    </source>
</evidence>
<dbReference type="GO" id="GO:0070733">
    <property type="term" value="F:AMPylase activity"/>
    <property type="evidence" value="ECO:0007669"/>
    <property type="project" value="UniProtKB-EC"/>
</dbReference>
<dbReference type="Gene3D" id="1.10.3290.10">
    <property type="entry name" value="Fido-like domain"/>
    <property type="match status" value="1"/>
</dbReference>
<evidence type="ECO:0000256" key="7">
    <source>
        <dbReference type="ARBA" id="ARBA00048696"/>
    </source>
</evidence>
<dbReference type="GO" id="GO:0051302">
    <property type="term" value="P:regulation of cell division"/>
    <property type="evidence" value="ECO:0007669"/>
    <property type="project" value="TreeGrafter"/>
</dbReference>
<sequence length="272" mass="30337">MSPDFTIRAWDDYFIPGTNVLRNKFTSPTQPYGITDALTLEQLEHVTTAARLIELRDNPIPGPLNYDHMKAIHRHIFQDVYEWAGQERVAPTDGPMYKGPHAYFPAGPGLTARAEELYAQLAEKNELRGLPREQFIPELGEIWGELNVVHSFREGNTRSQFGFFGQLTEQAGYTLRAELFKVGGPLRDEFVEARFHCQDTGRSDRLAAVLNKGVTGGEPPKRTLEGPTPPGGDAPRTTLRDQIKGLAGTLQAQHDDLPRPADLNQRRGGPAR</sequence>
<keyword evidence="4" id="KW-0067">ATP-binding</keyword>
<evidence type="ECO:0000256" key="4">
    <source>
        <dbReference type="ARBA" id="ARBA00022840"/>
    </source>
</evidence>
<name>A0A921GKD7_9MICO</name>
<evidence type="ECO:0000256" key="1">
    <source>
        <dbReference type="ARBA" id="ARBA00022679"/>
    </source>
</evidence>
<evidence type="ECO:0000259" key="9">
    <source>
        <dbReference type="PROSITE" id="PS51459"/>
    </source>
</evidence>
<keyword evidence="2" id="KW-0548">Nucleotidyltransferase</keyword>
<dbReference type="GO" id="GO:0005524">
    <property type="term" value="F:ATP binding"/>
    <property type="evidence" value="ECO:0007669"/>
    <property type="project" value="UniProtKB-KW"/>
</dbReference>
<evidence type="ECO:0000256" key="8">
    <source>
        <dbReference type="SAM" id="MobiDB-lite"/>
    </source>
</evidence>
<evidence type="ECO:0000256" key="3">
    <source>
        <dbReference type="ARBA" id="ARBA00022741"/>
    </source>
</evidence>
<evidence type="ECO:0000256" key="2">
    <source>
        <dbReference type="ARBA" id="ARBA00022695"/>
    </source>
</evidence>
<protein>
    <recommendedName>
        <fullName evidence="5">protein adenylyltransferase</fullName>
        <ecNumber evidence="5">2.7.7.108</ecNumber>
    </recommendedName>
</protein>
<reference evidence="10" key="1">
    <citation type="journal article" date="2021" name="PeerJ">
        <title>Extensive microbial diversity within the chicken gut microbiome revealed by metagenomics and culture.</title>
        <authorList>
            <person name="Gilroy R."/>
            <person name="Ravi A."/>
            <person name="Getino M."/>
            <person name="Pursley I."/>
            <person name="Horton D.L."/>
            <person name="Alikhan N.F."/>
            <person name="Baker D."/>
            <person name="Gharbi K."/>
            <person name="Hall N."/>
            <person name="Watson M."/>
            <person name="Adriaenssens E.M."/>
            <person name="Foster-Nyarko E."/>
            <person name="Jarju S."/>
            <person name="Secka A."/>
            <person name="Antonio M."/>
            <person name="Oren A."/>
            <person name="Chaudhuri R.R."/>
            <person name="La Ragione R."/>
            <person name="Hildebrand F."/>
            <person name="Pallen M.J."/>
        </authorList>
    </citation>
    <scope>NUCLEOTIDE SEQUENCE</scope>
    <source>
        <strain evidence="10">1647</strain>
    </source>
</reference>
<proteinExistence type="predicted"/>
<dbReference type="AlphaFoldDB" id="A0A921GKD7"/>
<dbReference type="PANTHER" id="PTHR39560">
    <property type="entry name" value="PROTEIN ADENYLYLTRANSFERASE FIC-RELATED"/>
    <property type="match status" value="1"/>
</dbReference>
<reference evidence="10" key="2">
    <citation type="submission" date="2021-09" db="EMBL/GenBank/DDBJ databases">
        <authorList>
            <person name="Gilroy R."/>
        </authorList>
    </citation>
    <scope>NUCLEOTIDE SEQUENCE</scope>
    <source>
        <strain evidence="10">1647</strain>
    </source>
</reference>
<feature type="region of interest" description="Disordered" evidence="8">
    <location>
        <begin position="211"/>
        <end position="272"/>
    </location>
</feature>